<dbReference type="PANTHER" id="PTHR43877">
    <property type="entry name" value="AMINOALKYLPHOSPHONATE N-ACETYLTRANSFERASE-RELATED-RELATED"/>
    <property type="match status" value="1"/>
</dbReference>
<feature type="compositionally biased region" description="Pro residues" evidence="3">
    <location>
        <begin position="1"/>
        <end position="15"/>
    </location>
</feature>
<evidence type="ECO:0000313" key="5">
    <source>
        <dbReference type="EMBL" id="WTU74607.1"/>
    </source>
</evidence>
<dbReference type="GO" id="GO:0016747">
    <property type="term" value="F:acyltransferase activity, transferring groups other than amino-acyl groups"/>
    <property type="evidence" value="ECO:0007669"/>
    <property type="project" value="InterPro"/>
</dbReference>
<dbReference type="EMBL" id="CP108264">
    <property type="protein sequence ID" value="WTU74607.1"/>
    <property type="molecule type" value="Genomic_DNA"/>
</dbReference>
<dbReference type="Pfam" id="PF13302">
    <property type="entry name" value="Acetyltransf_3"/>
    <property type="match status" value="1"/>
</dbReference>
<dbReference type="InterPro" id="IPR000182">
    <property type="entry name" value="GNAT_dom"/>
</dbReference>
<dbReference type="CDD" id="cd04301">
    <property type="entry name" value="NAT_SF"/>
    <property type="match status" value="1"/>
</dbReference>
<accession>A0AAU2JPC6</accession>
<evidence type="ECO:0000256" key="3">
    <source>
        <dbReference type="SAM" id="MobiDB-lite"/>
    </source>
</evidence>
<evidence type="ECO:0000256" key="2">
    <source>
        <dbReference type="ARBA" id="ARBA00023315"/>
    </source>
</evidence>
<evidence type="ECO:0000256" key="1">
    <source>
        <dbReference type="ARBA" id="ARBA00022679"/>
    </source>
</evidence>
<reference evidence="5" key="1">
    <citation type="submission" date="2022-10" db="EMBL/GenBank/DDBJ databases">
        <title>The complete genomes of actinobacterial strains from the NBC collection.</title>
        <authorList>
            <person name="Joergensen T.S."/>
            <person name="Alvarez Arevalo M."/>
            <person name="Sterndorff E.B."/>
            <person name="Faurdal D."/>
            <person name="Vuksanovic O."/>
            <person name="Mourched A.-S."/>
            <person name="Charusanti P."/>
            <person name="Shaw S."/>
            <person name="Blin K."/>
            <person name="Weber T."/>
        </authorList>
    </citation>
    <scope>NUCLEOTIDE SEQUENCE</scope>
    <source>
        <strain evidence="5">NBC_00049</strain>
    </source>
</reference>
<proteinExistence type="predicted"/>
<dbReference type="InterPro" id="IPR016181">
    <property type="entry name" value="Acyl_CoA_acyltransferase"/>
</dbReference>
<sequence>MTSTPPEPLEPPTSPASPITLRPFRPADDAPLLRTWVTTPAELMTWAGPAFTWPLDDAQLAAYATEPGRHTWTALSPDGRPVGHASLAGTRLGRVLIAPDARGQGLGAALVSLAVDHAFGELALPEVGLGVWAHNTAALRIYEKLGFRTEQIIEDVEEVDGVPWTAHQMRLAAADR</sequence>
<protein>
    <submittedName>
        <fullName evidence="5">GNAT family N-acetyltransferase</fullName>
    </submittedName>
</protein>
<keyword evidence="1" id="KW-0808">Transferase</keyword>
<evidence type="ECO:0000259" key="4">
    <source>
        <dbReference type="PROSITE" id="PS51186"/>
    </source>
</evidence>
<dbReference type="Gene3D" id="3.40.630.30">
    <property type="match status" value="1"/>
</dbReference>
<feature type="domain" description="N-acetyltransferase" evidence="4">
    <location>
        <begin position="19"/>
        <end position="174"/>
    </location>
</feature>
<dbReference type="PROSITE" id="PS51186">
    <property type="entry name" value="GNAT"/>
    <property type="match status" value="1"/>
</dbReference>
<dbReference type="SUPFAM" id="SSF55729">
    <property type="entry name" value="Acyl-CoA N-acyltransferases (Nat)"/>
    <property type="match status" value="1"/>
</dbReference>
<name>A0AAU2JPC6_9ACTN</name>
<organism evidence="5">
    <name type="scientific">Streptomyces sp. NBC_00049</name>
    <dbReference type="NCBI Taxonomy" id="2903617"/>
    <lineage>
        <taxon>Bacteria</taxon>
        <taxon>Bacillati</taxon>
        <taxon>Actinomycetota</taxon>
        <taxon>Actinomycetes</taxon>
        <taxon>Kitasatosporales</taxon>
        <taxon>Streptomycetaceae</taxon>
        <taxon>Streptomyces</taxon>
    </lineage>
</organism>
<dbReference type="InterPro" id="IPR050832">
    <property type="entry name" value="Bact_Acetyltransf"/>
</dbReference>
<dbReference type="AlphaFoldDB" id="A0AAU2JPC6"/>
<keyword evidence="2" id="KW-0012">Acyltransferase</keyword>
<feature type="region of interest" description="Disordered" evidence="3">
    <location>
        <begin position="1"/>
        <end position="24"/>
    </location>
</feature>
<gene>
    <name evidence="5" type="ORF">OG327_15435</name>
</gene>